<evidence type="ECO:0000259" key="1">
    <source>
        <dbReference type="Pfam" id="PF05099"/>
    </source>
</evidence>
<comment type="caution">
    <text evidence="2">The sequence shown here is derived from an EMBL/GenBank/DDBJ whole genome shotgun (WGS) entry which is preliminary data.</text>
</comment>
<dbReference type="CDD" id="cd07177">
    <property type="entry name" value="terB_like"/>
    <property type="match status" value="1"/>
</dbReference>
<dbReference type="RefSeq" id="WP_008039875.1">
    <property type="nucleotide sequence ID" value="NZ_JH725147.1"/>
</dbReference>
<name>J1JVG1_9HYPH</name>
<feature type="domain" description="Co-chaperone DjlA N-terminal" evidence="1">
    <location>
        <begin position="28"/>
        <end position="138"/>
    </location>
</feature>
<dbReference type="AlphaFoldDB" id="J1JVG1"/>
<dbReference type="InterPro" id="IPR007791">
    <property type="entry name" value="DjlA_N"/>
</dbReference>
<dbReference type="Pfam" id="PF05099">
    <property type="entry name" value="TerB"/>
    <property type="match status" value="1"/>
</dbReference>
<proteinExistence type="predicted"/>
<evidence type="ECO:0000313" key="2">
    <source>
        <dbReference type="EMBL" id="EJF88927.1"/>
    </source>
</evidence>
<dbReference type="STRING" id="1094558.ME5_01478"/>
<accession>J1JVG1</accession>
<dbReference type="OrthoDB" id="8114393at2"/>
<dbReference type="Proteomes" id="UP000008952">
    <property type="component" value="Unassembled WGS sequence"/>
</dbReference>
<gene>
    <name evidence="2" type="ORF">ME5_01478</name>
</gene>
<dbReference type="PATRIC" id="fig|1094558.3.peg.1580"/>
<evidence type="ECO:0000313" key="3">
    <source>
        <dbReference type="Proteomes" id="UP000008952"/>
    </source>
</evidence>
<dbReference type="SUPFAM" id="SSF158682">
    <property type="entry name" value="TerB-like"/>
    <property type="match status" value="1"/>
</dbReference>
<reference evidence="2 3" key="1">
    <citation type="submission" date="2012-03" db="EMBL/GenBank/DDBJ databases">
        <title>The Genome Sequence of Bartonella tamiae Th239.</title>
        <authorList>
            <consortium name="The Broad Institute Genome Sequencing Platform"/>
            <consortium name="The Broad Institute Genome Sequencing Center for Infectious Disease"/>
            <person name="Feldgarden M."/>
            <person name="Kirby J."/>
            <person name="Kosoy M."/>
            <person name="Birtles R."/>
            <person name="Probert W.S."/>
            <person name="Chiaraviglio L."/>
            <person name="Young S.K."/>
            <person name="Zeng Q."/>
            <person name="Gargeya S."/>
            <person name="Fitzgerald M."/>
            <person name="Haas B."/>
            <person name="Abouelleil A."/>
            <person name="Alvarado L."/>
            <person name="Arachchi H.M."/>
            <person name="Berlin A."/>
            <person name="Chapman S.B."/>
            <person name="Gearin G."/>
            <person name="Goldberg J."/>
            <person name="Griggs A."/>
            <person name="Gujja S."/>
            <person name="Hansen M."/>
            <person name="Heiman D."/>
            <person name="Howarth C."/>
            <person name="Larimer J."/>
            <person name="Lui A."/>
            <person name="MacDonald P.J.P."/>
            <person name="McCowen C."/>
            <person name="Montmayeur A."/>
            <person name="Murphy C."/>
            <person name="Neiman D."/>
            <person name="Pearson M."/>
            <person name="Priest M."/>
            <person name="Roberts A."/>
            <person name="Saif S."/>
            <person name="Shea T."/>
            <person name="Sisk P."/>
            <person name="Stolte C."/>
            <person name="Sykes S."/>
            <person name="Wortman J."/>
            <person name="Nusbaum C."/>
            <person name="Birren B."/>
        </authorList>
    </citation>
    <scope>NUCLEOTIDE SEQUENCE [LARGE SCALE GENOMIC DNA]</scope>
    <source>
        <strain evidence="2 3">Th239</strain>
    </source>
</reference>
<sequence length="142" mass="15636">MFEGIANYFSRHNAVRKVAEDPATAAELLLLIHLGFADGEHSARETAVFSQIAEEQFNIPHEALPEVIKYLYDFGYETTTGQAAALFADMAPERRISLIENLMAIAAADRHIDADEVALIQRIAAILGVTPEEVVAARRRSV</sequence>
<protein>
    <recommendedName>
        <fullName evidence="1">Co-chaperone DjlA N-terminal domain-containing protein</fullName>
    </recommendedName>
</protein>
<dbReference type="EMBL" id="AIMB01000008">
    <property type="protein sequence ID" value="EJF88927.1"/>
    <property type="molecule type" value="Genomic_DNA"/>
</dbReference>
<dbReference type="Gene3D" id="1.10.3680.10">
    <property type="entry name" value="TerB-like"/>
    <property type="match status" value="1"/>
</dbReference>
<dbReference type="HOGENOM" id="CLU_137222_0_0_5"/>
<organism evidence="2 3">
    <name type="scientific">Bartonella tamiae Th239</name>
    <dbReference type="NCBI Taxonomy" id="1094558"/>
    <lineage>
        <taxon>Bacteria</taxon>
        <taxon>Pseudomonadati</taxon>
        <taxon>Pseudomonadota</taxon>
        <taxon>Alphaproteobacteria</taxon>
        <taxon>Hyphomicrobiales</taxon>
        <taxon>Bartonellaceae</taxon>
        <taxon>Bartonella</taxon>
    </lineage>
</organism>
<dbReference type="InterPro" id="IPR029024">
    <property type="entry name" value="TerB-like"/>
</dbReference>
<dbReference type="eggNOG" id="COG4103">
    <property type="taxonomic scope" value="Bacteria"/>
</dbReference>
<keyword evidence="3" id="KW-1185">Reference proteome</keyword>